<feature type="domain" description="Chromodomain-helicase-DNA-binding protein 1-like C-terminal" evidence="12">
    <location>
        <begin position="112"/>
        <end position="214"/>
    </location>
</feature>
<feature type="compositionally biased region" description="Basic and acidic residues" evidence="10">
    <location>
        <begin position="59"/>
        <end position="107"/>
    </location>
</feature>
<evidence type="ECO:0000256" key="3">
    <source>
        <dbReference type="ARBA" id="ARBA00022448"/>
    </source>
</evidence>
<dbReference type="PANTHER" id="PTHR11003:SF296">
    <property type="entry name" value="POTASSIUM CHANNEL DOMAIN-CONTAINING PROTEIN"/>
    <property type="match status" value="1"/>
</dbReference>
<feature type="compositionally biased region" description="Polar residues" evidence="10">
    <location>
        <begin position="425"/>
        <end position="439"/>
    </location>
</feature>
<comment type="subcellular location">
    <subcellularLocation>
        <location evidence="2">Membrane</location>
        <topology evidence="2">Multi-pass membrane protein</topology>
    </subcellularLocation>
    <subcellularLocation>
        <location evidence="1">Nucleus</location>
    </subcellularLocation>
</comment>
<evidence type="ECO:0000256" key="11">
    <source>
        <dbReference type="SAM" id="Phobius"/>
    </source>
</evidence>
<dbReference type="InterPro" id="IPR025260">
    <property type="entry name" value="CHD1-like_C"/>
</dbReference>
<dbReference type="Proteomes" id="UP000050794">
    <property type="component" value="Unassembled WGS sequence"/>
</dbReference>
<organism evidence="14 15">
    <name type="scientific">Toxocara canis</name>
    <name type="common">Canine roundworm</name>
    <dbReference type="NCBI Taxonomy" id="6265"/>
    <lineage>
        <taxon>Eukaryota</taxon>
        <taxon>Metazoa</taxon>
        <taxon>Ecdysozoa</taxon>
        <taxon>Nematoda</taxon>
        <taxon>Chromadorea</taxon>
        <taxon>Rhabditida</taxon>
        <taxon>Spirurina</taxon>
        <taxon>Ascaridomorpha</taxon>
        <taxon>Ascaridoidea</taxon>
        <taxon>Toxocaridae</taxon>
        <taxon>Toxocara</taxon>
    </lineage>
</organism>
<feature type="compositionally biased region" description="Polar residues" evidence="10">
    <location>
        <begin position="517"/>
        <end position="537"/>
    </location>
</feature>
<feature type="compositionally biased region" description="Polar residues" evidence="10">
    <location>
        <begin position="464"/>
        <end position="480"/>
    </location>
</feature>
<evidence type="ECO:0000313" key="13">
    <source>
        <dbReference type="EMBL" id="VDM47298.1"/>
    </source>
</evidence>
<feature type="region of interest" description="Disordered" evidence="10">
    <location>
        <begin position="517"/>
        <end position="560"/>
    </location>
</feature>
<reference evidence="15" key="1">
    <citation type="submission" date="2016-06" db="UniProtKB">
        <authorList>
            <consortium name="WormBaseParasite"/>
        </authorList>
    </citation>
    <scope>IDENTIFICATION</scope>
</reference>
<evidence type="ECO:0000313" key="15">
    <source>
        <dbReference type="WBParaSite" id="TCNE_0001597801-mRNA-1"/>
    </source>
</evidence>
<keyword evidence="7 11" id="KW-0472">Membrane</keyword>
<feature type="compositionally biased region" description="Basic residues" evidence="10">
    <location>
        <begin position="226"/>
        <end position="237"/>
    </location>
</feature>
<evidence type="ECO:0000256" key="5">
    <source>
        <dbReference type="ARBA" id="ARBA00022989"/>
    </source>
</evidence>
<dbReference type="GO" id="GO:0005634">
    <property type="term" value="C:nucleus"/>
    <property type="evidence" value="ECO:0007669"/>
    <property type="project" value="UniProtKB-SubCell"/>
</dbReference>
<dbReference type="Pfam" id="PF07885">
    <property type="entry name" value="Ion_trans_2"/>
    <property type="match status" value="1"/>
</dbReference>
<feature type="transmembrane region" description="Helical" evidence="11">
    <location>
        <begin position="770"/>
        <end position="795"/>
    </location>
</feature>
<evidence type="ECO:0000256" key="8">
    <source>
        <dbReference type="ARBA" id="ARBA00023242"/>
    </source>
</evidence>
<protein>
    <submittedName>
        <fullName evidence="15">DUF4208 domain-containing protein</fullName>
    </submittedName>
</protein>
<dbReference type="EMBL" id="UYWY01023237">
    <property type="protein sequence ID" value="VDM47298.1"/>
    <property type="molecule type" value="Genomic_DNA"/>
</dbReference>
<evidence type="ECO:0000256" key="9">
    <source>
        <dbReference type="ARBA" id="ARBA00023303"/>
    </source>
</evidence>
<dbReference type="Gene3D" id="1.10.287.70">
    <property type="match status" value="1"/>
</dbReference>
<dbReference type="AlphaFoldDB" id="A0A183V5F7"/>
<feature type="compositionally biased region" description="Basic and acidic residues" evidence="10">
    <location>
        <begin position="262"/>
        <end position="286"/>
    </location>
</feature>
<keyword evidence="4 11" id="KW-0812">Transmembrane</keyword>
<evidence type="ECO:0000313" key="14">
    <source>
        <dbReference type="Proteomes" id="UP000050794"/>
    </source>
</evidence>
<dbReference type="GO" id="GO:0022841">
    <property type="term" value="F:potassium ion leak channel activity"/>
    <property type="evidence" value="ECO:0007669"/>
    <property type="project" value="TreeGrafter"/>
</dbReference>
<proteinExistence type="predicted"/>
<dbReference type="GO" id="GO:0005886">
    <property type="term" value="C:plasma membrane"/>
    <property type="evidence" value="ECO:0007669"/>
    <property type="project" value="TreeGrafter"/>
</dbReference>
<evidence type="ECO:0000256" key="1">
    <source>
        <dbReference type="ARBA" id="ARBA00004123"/>
    </source>
</evidence>
<feature type="region of interest" description="Disordered" evidence="10">
    <location>
        <begin position="40"/>
        <end position="107"/>
    </location>
</feature>
<sequence length="796" mass="90323">MRAWKSIWLKDKNKKPQAKHLQARAEFLLKYLARYAKMRELKAKKKHHSPKKAVGSRPTDSDKTKASKKEAGKENERKRKREPKEGEETVEERREEPKPKKEKPRVKLDHLTVSKSKYHKDIQDKSSQQFQDCVQIMRPAQKYIKKLVKCEDLSSADSLRYLLKVGDHVMEHLEKLSISKSSSHVEKWHSYLWIFLSCFTRQEPSDLLQKYRIAAKSRADHETNSAHHKHHHHKHRGEKLNATAVASPASGGREPTAAENQPLEKRTDTPWGDRDERRFGERRPDYHGSNPQQQPRAEWASSYSNPRPGFGGGSSNSNFSGNSNWNFGGSPGMSALRQRSQSPSNRDAYKRQQIGNRYSSDVRHDYYNSGQRQSGYRDYGDQGGSYHDRRDNGGYRSRSDRNTYRGRERCEDGSYRDRGRGRDGQNSYRNRVDQGQSSYCDRGDRDYRSEYRSGGSAQPVGPGQWNSQGSVTNRYSSSTAGGERYGSPQKASSAGGYYSGAAPMSYNPNYPPTSFSGNSVGISGANARQPNNDSETSYVRPPPVPPNFNGNERPAAENKKDDWRRIEDTADRAHQFEKLERVRKAYRKIAVAASEACPLSARNPHFRSRIYTSLSKLSSLMEGREFLLNADDESQNKELFSPRWTTMSSILYALSILTTTGYAYATPSTLLGQWVAIGYGLLGIPLMVLAAVDIGRFLSDVVITTYGRYRKMWERLMRACGCAEKKRQIVELVETKAIQVQSHTLRRSTKSSKNRPKRPEKPRPAKRLPLSVNASILLIFCMLGGLVYIGAGIVIL</sequence>
<feature type="region of interest" description="Disordered" evidence="10">
    <location>
        <begin position="1"/>
        <end position="20"/>
    </location>
</feature>
<accession>A0A183V5F7</accession>
<dbReference type="PANTHER" id="PTHR11003">
    <property type="entry name" value="POTASSIUM CHANNEL, SUBFAMILY K"/>
    <property type="match status" value="1"/>
</dbReference>
<keyword evidence="5 11" id="KW-1133">Transmembrane helix</keyword>
<evidence type="ECO:0000256" key="10">
    <source>
        <dbReference type="SAM" id="MobiDB-lite"/>
    </source>
</evidence>
<dbReference type="InterPro" id="IPR013099">
    <property type="entry name" value="K_chnl_dom"/>
</dbReference>
<dbReference type="GO" id="GO:0030322">
    <property type="term" value="P:stabilization of membrane potential"/>
    <property type="evidence" value="ECO:0007669"/>
    <property type="project" value="TreeGrafter"/>
</dbReference>
<dbReference type="SMART" id="SM01176">
    <property type="entry name" value="DUF4208"/>
    <property type="match status" value="1"/>
</dbReference>
<gene>
    <name evidence="13" type="ORF">TCNE_LOCUS15977</name>
</gene>
<feature type="transmembrane region" description="Helical" evidence="11">
    <location>
        <begin position="671"/>
        <end position="692"/>
    </location>
</feature>
<keyword evidence="14" id="KW-1185">Reference proteome</keyword>
<dbReference type="GO" id="GO:0015271">
    <property type="term" value="F:outward rectifier potassium channel activity"/>
    <property type="evidence" value="ECO:0007669"/>
    <property type="project" value="TreeGrafter"/>
</dbReference>
<evidence type="ECO:0000256" key="4">
    <source>
        <dbReference type="ARBA" id="ARBA00022692"/>
    </source>
</evidence>
<reference evidence="13 14" key="2">
    <citation type="submission" date="2018-11" db="EMBL/GenBank/DDBJ databases">
        <authorList>
            <consortium name="Pathogen Informatics"/>
        </authorList>
    </citation>
    <scope>NUCLEOTIDE SEQUENCE [LARGE SCALE GENOMIC DNA]</scope>
</reference>
<name>A0A183V5F7_TOXCA</name>
<feature type="compositionally biased region" description="Basic and acidic residues" evidence="10">
    <location>
        <begin position="441"/>
        <end position="451"/>
    </location>
</feature>
<feature type="compositionally biased region" description="Basic and acidic residues" evidence="10">
    <location>
        <begin position="386"/>
        <end position="423"/>
    </location>
</feature>
<dbReference type="Pfam" id="PF13907">
    <property type="entry name" value="CHD1-like_C"/>
    <property type="match status" value="1"/>
</dbReference>
<keyword evidence="9" id="KW-0407">Ion channel</keyword>
<feature type="compositionally biased region" description="Basic residues" evidence="10">
    <location>
        <begin position="42"/>
        <end position="51"/>
    </location>
</feature>
<evidence type="ECO:0000256" key="2">
    <source>
        <dbReference type="ARBA" id="ARBA00004141"/>
    </source>
</evidence>
<feature type="compositionally biased region" description="Low complexity" evidence="10">
    <location>
        <begin position="315"/>
        <end position="328"/>
    </location>
</feature>
<keyword evidence="8" id="KW-0539">Nucleus</keyword>
<feature type="region of interest" description="Disordered" evidence="10">
    <location>
        <begin position="742"/>
        <end position="765"/>
    </location>
</feature>
<keyword evidence="6" id="KW-0406">Ion transport</keyword>
<dbReference type="SUPFAM" id="SSF81324">
    <property type="entry name" value="Voltage-gated potassium channels"/>
    <property type="match status" value="1"/>
</dbReference>
<dbReference type="WBParaSite" id="TCNE_0001597801-mRNA-1">
    <property type="protein sequence ID" value="TCNE_0001597801-mRNA-1"/>
    <property type="gene ID" value="TCNE_0001597801"/>
</dbReference>
<feature type="compositionally biased region" description="Basic residues" evidence="10">
    <location>
        <begin position="744"/>
        <end position="756"/>
    </location>
</feature>
<evidence type="ECO:0000256" key="7">
    <source>
        <dbReference type="ARBA" id="ARBA00023136"/>
    </source>
</evidence>
<keyword evidence="3" id="KW-0813">Transport</keyword>
<feature type="region of interest" description="Disordered" evidence="10">
    <location>
        <begin position="218"/>
        <end position="494"/>
    </location>
</feature>
<dbReference type="InterPro" id="IPR003280">
    <property type="entry name" value="2pore_dom_K_chnl"/>
</dbReference>
<evidence type="ECO:0000256" key="6">
    <source>
        <dbReference type="ARBA" id="ARBA00023065"/>
    </source>
</evidence>
<evidence type="ECO:0000259" key="12">
    <source>
        <dbReference type="SMART" id="SM01176"/>
    </source>
</evidence>